<organism evidence="1 2">
    <name type="scientific">Pelomonas parva</name>
    <dbReference type="NCBI Taxonomy" id="3299032"/>
    <lineage>
        <taxon>Bacteria</taxon>
        <taxon>Pseudomonadati</taxon>
        <taxon>Pseudomonadota</taxon>
        <taxon>Betaproteobacteria</taxon>
        <taxon>Burkholderiales</taxon>
        <taxon>Sphaerotilaceae</taxon>
        <taxon>Roseateles</taxon>
    </lineage>
</organism>
<evidence type="ECO:0000313" key="2">
    <source>
        <dbReference type="Proteomes" id="UP001606210"/>
    </source>
</evidence>
<dbReference type="Pfam" id="PF12385">
    <property type="entry name" value="Peptidase_C70"/>
    <property type="match status" value="1"/>
</dbReference>
<proteinExistence type="predicted"/>
<dbReference type="EMBL" id="JBIGHV010000009">
    <property type="protein sequence ID" value="MFG6432729.1"/>
    <property type="molecule type" value="Genomic_DNA"/>
</dbReference>
<comment type="caution">
    <text evidence="1">The sequence shown here is derived from an EMBL/GenBank/DDBJ whole genome shotgun (WGS) entry which is preliminary data.</text>
</comment>
<evidence type="ECO:0000313" key="1">
    <source>
        <dbReference type="EMBL" id="MFG6432729.1"/>
    </source>
</evidence>
<dbReference type="RefSeq" id="WP_394482821.1">
    <property type="nucleotide sequence ID" value="NZ_JBIGHV010000009.1"/>
</dbReference>
<accession>A0ABW7F9F3</accession>
<gene>
    <name evidence="1" type="ORF">ACG00Y_22630</name>
</gene>
<reference evidence="1 2" key="1">
    <citation type="submission" date="2024-08" db="EMBL/GenBank/DDBJ databases">
        <authorList>
            <person name="Lu H."/>
        </authorList>
    </citation>
    <scope>NUCLEOTIDE SEQUENCE [LARGE SCALE GENOMIC DNA]</scope>
    <source>
        <strain evidence="1 2">LYH14W</strain>
    </source>
</reference>
<sequence>MKRRVIGSIAAAAALLAAGGVHWLRRKDRLGPDIVRHAVPVLRQTGPMNCWAAVYAMLLSWKLSRTLTEQQAVAALGEPWAGLQRAGSGLPGGQELRFVAAAGLVAEPPASYMLEAFLDWLKFAGPIWVSTGDGLSSHARLLIGAVGDGKFDSTKFIVIDPATAMESYEPLRTFFDDFEHEARAIVAAKTQVDLRWQIIHWPPER</sequence>
<protein>
    <submittedName>
        <fullName evidence="1">Papain-like cysteine protease family protein</fullName>
    </submittedName>
</protein>
<dbReference type="InterPro" id="IPR022118">
    <property type="entry name" value="Peptidase_C70_AvrRpt2"/>
</dbReference>
<dbReference type="Proteomes" id="UP001606210">
    <property type="component" value="Unassembled WGS sequence"/>
</dbReference>
<name>A0ABW7F9F3_9BURK</name>
<keyword evidence="2" id="KW-1185">Reference proteome</keyword>